<reference evidence="1 2" key="1">
    <citation type="submission" date="2020-06" db="EMBL/GenBank/DDBJ databases">
        <title>Whole-genome sequence of Allochromatium humboldtianum DSM 21881, type strain.</title>
        <authorList>
            <person name="Kyndt J.A."/>
            <person name="Meyer T.E."/>
        </authorList>
    </citation>
    <scope>NUCLEOTIDE SEQUENCE [LARGE SCALE GENOMIC DNA]</scope>
    <source>
        <strain evidence="1 2">DSM 21881</strain>
    </source>
</reference>
<dbReference type="RefSeq" id="WP_176977490.1">
    <property type="nucleotide sequence ID" value="NZ_JABZEO010000012.1"/>
</dbReference>
<proteinExistence type="predicted"/>
<sequence>MTTENTLAGETALATWIASLDEDAKEFFEERAAIVEYDAGQPRAVAEAVAHRLTLLYLQRREVRDGCDRTD</sequence>
<accession>A0A850RCZ1</accession>
<dbReference type="Proteomes" id="UP000592294">
    <property type="component" value="Unassembled WGS sequence"/>
</dbReference>
<gene>
    <name evidence="1" type="ORF">HW932_15935</name>
</gene>
<organism evidence="1 2">
    <name type="scientific">Allochromatium humboldtianum</name>
    <dbReference type="NCBI Taxonomy" id="504901"/>
    <lineage>
        <taxon>Bacteria</taxon>
        <taxon>Pseudomonadati</taxon>
        <taxon>Pseudomonadota</taxon>
        <taxon>Gammaproteobacteria</taxon>
        <taxon>Chromatiales</taxon>
        <taxon>Chromatiaceae</taxon>
        <taxon>Allochromatium</taxon>
    </lineage>
</organism>
<comment type="caution">
    <text evidence="1">The sequence shown here is derived from an EMBL/GenBank/DDBJ whole genome shotgun (WGS) entry which is preliminary data.</text>
</comment>
<name>A0A850RCZ1_9GAMM</name>
<evidence type="ECO:0000313" key="1">
    <source>
        <dbReference type="EMBL" id="NVZ10755.1"/>
    </source>
</evidence>
<protein>
    <submittedName>
        <fullName evidence="1">Uncharacterized protein</fullName>
    </submittedName>
</protein>
<evidence type="ECO:0000313" key="2">
    <source>
        <dbReference type="Proteomes" id="UP000592294"/>
    </source>
</evidence>
<dbReference type="EMBL" id="JABZEO010000012">
    <property type="protein sequence ID" value="NVZ10755.1"/>
    <property type="molecule type" value="Genomic_DNA"/>
</dbReference>
<dbReference type="AlphaFoldDB" id="A0A850RCZ1"/>
<keyword evidence="2" id="KW-1185">Reference proteome</keyword>